<name>A0A1G6JRH9_9GAMM</name>
<dbReference type="RefSeq" id="WP_092618505.1">
    <property type="nucleotide sequence ID" value="NZ_FMYK01000003.1"/>
</dbReference>
<keyword evidence="9" id="KW-1185">Reference proteome</keyword>
<dbReference type="PANTHER" id="PTHR30204">
    <property type="entry name" value="REDOX-CYCLING DRUG-SENSING TRANSCRIPTIONAL ACTIVATOR SOXR"/>
    <property type="match status" value="1"/>
</dbReference>
<dbReference type="GO" id="GO:0005507">
    <property type="term" value="F:copper ion binding"/>
    <property type="evidence" value="ECO:0007669"/>
    <property type="project" value="InterPro"/>
</dbReference>
<proteinExistence type="predicted"/>
<accession>A0A1G6JRH9</accession>
<evidence type="ECO:0000256" key="4">
    <source>
        <dbReference type="ARBA" id="ARBA00023125"/>
    </source>
</evidence>
<dbReference type="InterPro" id="IPR011789">
    <property type="entry name" value="CueR"/>
</dbReference>
<dbReference type="PANTHER" id="PTHR30204:SF94">
    <property type="entry name" value="HEAVY METAL-DEPENDENT TRANSCRIPTIONAL REGULATOR HI_0293-RELATED"/>
    <property type="match status" value="1"/>
</dbReference>
<reference evidence="9" key="1">
    <citation type="submission" date="2016-09" db="EMBL/GenBank/DDBJ databases">
        <authorList>
            <person name="Varghese N."/>
            <person name="Submissions S."/>
        </authorList>
    </citation>
    <scope>NUCLEOTIDE SEQUENCE [LARGE SCALE GENOMIC DNA]</scope>
    <source>
        <strain evidence="9">ANC 3699</strain>
    </source>
</reference>
<evidence type="ECO:0000256" key="3">
    <source>
        <dbReference type="ARBA" id="ARBA00023015"/>
    </source>
</evidence>
<dbReference type="CDD" id="cd01108">
    <property type="entry name" value="HTH_CueR"/>
    <property type="match status" value="1"/>
</dbReference>
<evidence type="ECO:0000313" key="9">
    <source>
        <dbReference type="Proteomes" id="UP000242317"/>
    </source>
</evidence>
<gene>
    <name evidence="8" type="ORF">SAMN05421749_103430</name>
</gene>
<comment type="subcellular location">
    <subcellularLocation>
        <location evidence="1">Cytoplasm</location>
    </subcellularLocation>
</comment>
<keyword evidence="2" id="KW-0963">Cytoplasm</keyword>
<dbReference type="Pfam" id="PF00376">
    <property type="entry name" value="MerR"/>
    <property type="match status" value="1"/>
</dbReference>
<evidence type="ECO:0000256" key="1">
    <source>
        <dbReference type="ARBA" id="ARBA00004496"/>
    </source>
</evidence>
<keyword evidence="3" id="KW-0805">Transcription regulation</keyword>
<organism evidence="8 9">
    <name type="scientific">Acinetobacter marinus</name>
    <dbReference type="NCBI Taxonomy" id="281375"/>
    <lineage>
        <taxon>Bacteria</taxon>
        <taxon>Pseudomonadati</taxon>
        <taxon>Pseudomonadota</taxon>
        <taxon>Gammaproteobacteria</taxon>
        <taxon>Moraxellales</taxon>
        <taxon>Moraxellaceae</taxon>
        <taxon>Acinetobacter</taxon>
    </lineage>
</organism>
<dbReference type="EMBL" id="FMYK01000003">
    <property type="protein sequence ID" value="SDC21261.1"/>
    <property type="molecule type" value="Genomic_DNA"/>
</dbReference>
<evidence type="ECO:0000256" key="2">
    <source>
        <dbReference type="ARBA" id="ARBA00022490"/>
    </source>
</evidence>
<dbReference type="PROSITE" id="PS50937">
    <property type="entry name" value="HTH_MERR_2"/>
    <property type="match status" value="1"/>
</dbReference>
<dbReference type="GO" id="GO:0005737">
    <property type="term" value="C:cytoplasm"/>
    <property type="evidence" value="ECO:0007669"/>
    <property type="project" value="UniProtKB-SubCell"/>
</dbReference>
<dbReference type="PROSITE" id="PS00552">
    <property type="entry name" value="HTH_MERR_1"/>
    <property type="match status" value="1"/>
</dbReference>
<evidence type="ECO:0000256" key="5">
    <source>
        <dbReference type="ARBA" id="ARBA00023163"/>
    </source>
</evidence>
<evidence type="ECO:0000313" key="8">
    <source>
        <dbReference type="EMBL" id="SDC21261.1"/>
    </source>
</evidence>
<keyword evidence="5" id="KW-0804">Transcription</keyword>
<dbReference type="InterPro" id="IPR015358">
    <property type="entry name" value="Tscrpt_reg_MerR_DNA-bd"/>
</dbReference>
<evidence type="ECO:0000256" key="6">
    <source>
        <dbReference type="SAM" id="Coils"/>
    </source>
</evidence>
<feature type="coiled-coil region" evidence="6">
    <location>
        <begin position="81"/>
        <end position="108"/>
    </location>
</feature>
<dbReference type="InterPro" id="IPR009061">
    <property type="entry name" value="DNA-bd_dom_put_sf"/>
</dbReference>
<keyword evidence="4" id="KW-0238">DNA-binding</keyword>
<feature type="domain" description="HTH merR-type" evidence="7">
    <location>
        <begin position="1"/>
        <end position="69"/>
    </location>
</feature>
<dbReference type="SUPFAM" id="SSF46955">
    <property type="entry name" value="Putative DNA-binding domain"/>
    <property type="match status" value="1"/>
</dbReference>
<dbReference type="GO" id="GO:0003700">
    <property type="term" value="F:DNA-binding transcription factor activity"/>
    <property type="evidence" value="ECO:0007669"/>
    <property type="project" value="InterPro"/>
</dbReference>
<evidence type="ECO:0000259" key="7">
    <source>
        <dbReference type="PROSITE" id="PS50937"/>
    </source>
</evidence>
<keyword evidence="6" id="KW-0175">Coiled coil</keyword>
<dbReference type="OrthoDB" id="9808480at2"/>
<dbReference type="Pfam" id="PF09278">
    <property type="entry name" value="MerR-DNA-bind"/>
    <property type="match status" value="1"/>
</dbReference>
<dbReference type="SMART" id="SM00422">
    <property type="entry name" value="HTH_MERR"/>
    <property type="match status" value="1"/>
</dbReference>
<dbReference type="NCBIfam" id="TIGR02044">
    <property type="entry name" value="CueR"/>
    <property type="match status" value="1"/>
</dbReference>
<sequence>MNISQAAKQTGISAKMIRYYEDIGLIPQVLRTDAGYRVFNPHDIERLQFIHQSRNLGFSLEQIKLLLELQNNPDRNSADVKALAQHHVDELEAKITQMQQLVTHLNSIIQKCQGNDQPECAILDDLQQH</sequence>
<dbReference type="PRINTS" id="PR00040">
    <property type="entry name" value="HTHMERR"/>
</dbReference>
<dbReference type="Gene3D" id="1.10.1660.10">
    <property type="match status" value="1"/>
</dbReference>
<dbReference type="InterPro" id="IPR000551">
    <property type="entry name" value="MerR-type_HTH_dom"/>
</dbReference>
<dbReference type="AlphaFoldDB" id="A0A1G6JRH9"/>
<dbReference type="InterPro" id="IPR047057">
    <property type="entry name" value="MerR_fam"/>
</dbReference>
<protein>
    <submittedName>
        <fullName evidence="8">Cu(I)-responsive transcriptional regulator</fullName>
    </submittedName>
</protein>
<dbReference type="GO" id="GO:0003677">
    <property type="term" value="F:DNA binding"/>
    <property type="evidence" value="ECO:0007669"/>
    <property type="project" value="UniProtKB-KW"/>
</dbReference>
<dbReference type="GO" id="GO:0045893">
    <property type="term" value="P:positive regulation of DNA-templated transcription"/>
    <property type="evidence" value="ECO:0007669"/>
    <property type="project" value="InterPro"/>
</dbReference>
<dbReference type="Proteomes" id="UP000242317">
    <property type="component" value="Unassembled WGS sequence"/>
</dbReference>